<dbReference type="AlphaFoldDB" id="L1JEA4"/>
<dbReference type="InterPro" id="IPR056180">
    <property type="entry name" value="ZPR1_jr_dom"/>
</dbReference>
<dbReference type="Pfam" id="PF22794">
    <property type="entry name" value="jr-ZPR1"/>
    <property type="match status" value="1"/>
</dbReference>
<reference evidence="4" key="3">
    <citation type="submission" date="2015-06" db="UniProtKB">
        <authorList>
            <consortium name="EnsemblProtists"/>
        </authorList>
    </citation>
    <scope>IDENTIFICATION</scope>
</reference>
<dbReference type="KEGG" id="gtt:GUITHDRAFT_162816"/>
<gene>
    <name evidence="3" type="ORF">GUITHDRAFT_162816</name>
</gene>
<sequence>MPAENLPSDPAPQTQGSLPGFKFNLGHQETDRIIDELEQVCKQVRQSAGESWMTADAAANIICSNLGYEDQGELEDALKCQWGTFLESMPHLETKIQDDGSFAEGKLVFRMKPFQALLDRKMFIKTFKINNRQDLWRICHKAPSAVLEIPEMEFEIGADAKRKIDSIYNHLASAIYNLSMHLSTLGSQLSEDHRNKIGATIQELNVLLDVEKPFTVMLHDRTGLSDIQPEDGVETQYGGPAEEDPIETEERKMEEMMFAISEDEKGESEDLSRLTVTDELAAANPWFENMHFSTARNKFVEYVEDFKTTQKPSPGGVGNASGNANEVYGEWEHTWQETVVAKKNKDKQPDGTNDPEVDNEALAITIRDSFKPRGVSRRPTRLTERCFSVNNPGFHDSIE</sequence>
<dbReference type="EnsemblProtists" id="EKX46806">
    <property type="protein sequence ID" value="EKX46806"/>
    <property type="gene ID" value="GUITHDRAFT_162816"/>
</dbReference>
<dbReference type="eggNOG" id="ENOG502S2ZA">
    <property type="taxonomic scope" value="Eukaryota"/>
</dbReference>
<reference evidence="5" key="2">
    <citation type="submission" date="2012-11" db="EMBL/GenBank/DDBJ databases">
        <authorList>
            <person name="Kuo A."/>
            <person name="Curtis B.A."/>
            <person name="Tanifuji G."/>
            <person name="Burki F."/>
            <person name="Gruber A."/>
            <person name="Irimia M."/>
            <person name="Maruyama S."/>
            <person name="Arias M.C."/>
            <person name="Ball S.G."/>
            <person name="Gile G.H."/>
            <person name="Hirakawa Y."/>
            <person name="Hopkins J.F."/>
            <person name="Rensing S.A."/>
            <person name="Schmutz J."/>
            <person name="Symeonidi A."/>
            <person name="Elias M."/>
            <person name="Eveleigh R.J."/>
            <person name="Herman E.K."/>
            <person name="Klute M.J."/>
            <person name="Nakayama T."/>
            <person name="Obornik M."/>
            <person name="Reyes-Prieto A."/>
            <person name="Armbrust E.V."/>
            <person name="Aves S.J."/>
            <person name="Beiko R.G."/>
            <person name="Coutinho P."/>
            <person name="Dacks J.B."/>
            <person name="Durnford D.G."/>
            <person name="Fast N.M."/>
            <person name="Green B.R."/>
            <person name="Grisdale C."/>
            <person name="Hempe F."/>
            <person name="Henrissat B."/>
            <person name="Hoppner M.P."/>
            <person name="Ishida K.-I."/>
            <person name="Kim E."/>
            <person name="Koreny L."/>
            <person name="Kroth P.G."/>
            <person name="Liu Y."/>
            <person name="Malik S.-B."/>
            <person name="Maier U.G."/>
            <person name="McRose D."/>
            <person name="Mock T."/>
            <person name="Neilson J.A."/>
            <person name="Onodera N.T."/>
            <person name="Poole A.M."/>
            <person name="Pritham E.J."/>
            <person name="Richards T.A."/>
            <person name="Rocap G."/>
            <person name="Roy S.W."/>
            <person name="Sarai C."/>
            <person name="Schaack S."/>
            <person name="Shirato S."/>
            <person name="Slamovits C.H."/>
            <person name="Spencer D.F."/>
            <person name="Suzuki S."/>
            <person name="Worden A.Z."/>
            <person name="Zauner S."/>
            <person name="Barry K."/>
            <person name="Bell C."/>
            <person name="Bharti A.K."/>
            <person name="Crow J.A."/>
            <person name="Grimwood J."/>
            <person name="Kramer R."/>
            <person name="Lindquist E."/>
            <person name="Lucas S."/>
            <person name="Salamov A."/>
            <person name="McFadden G.I."/>
            <person name="Lane C.E."/>
            <person name="Keeling P.J."/>
            <person name="Gray M.W."/>
            <person name="Grigoriev I.V."/>
            <person name="Archibald J.M."/>
        </authorList>
    </citation>
    <scope>NUCLEOTIDE SEQUENCE</scope>
    <source>
        <strain evidence="5">CCMP2712</strain>
    </source>
</reference>
<dbReference type="Proteomes" id="UP000011087">
    <property type="component" value="Unassembled WGS sequence"/>
</dbReference>
<dbReference type="InterPro" id="IPR042451">
    <property type="entry name" value="ZPR1_A/B_dom"/>
</dbReference>
<dbReference type="Gene3D" id="2.60.120.1040">
    <property type="entry name" value="ZPR1, A/B domain"/>
    <property type="match status" value="1"/>
</dbReference>
<dbReference type="SMART" id="SM00709">
    <property type="entry name" value="Zpr1"/>
    <property type="match status" value="1"/>
</dbReference>
<name>L1JEA4_GUITC</name>
<evidence type="ECO:0000313" key="5">
    <source>
        <dbReference type="Proteomes" id="UP000011087"/>
    </source>
</evidence>
<feature type="region of interest" description="Disordered" evidence="1">
    <location>
        <begin position="1"/>
        <end position="22"/>
    </location>
</feature>
<dbReference type="OrthoDB" id="308464at2759"/>
<dbReference type="PaxDb" id="55529-EKX46806"/>
<dbReference type="GeneID" id="17303666"/>
<accession>L1JEA4</accession>
<keyword evidence="5" id="KW-1185">Reference proteome</keyword>
<evidence type="ECO:0000313" key="3">
    <source>
        <dbReference type="EMBL" id="EKX46806.1"/>
    </source>
</evidence>
<dbReference type="InterPro" id="IPR004457">
    <property type="entry name" value="Znf_ZPR1"/>
</dbReference>
<reference evidence="3 5" key="1">
    <citation type="journal article" date="2012" name="Nature">
        <title>Algal genomes reveal evolutionary mosaicism and the fate of nucleomorphs.</title>
        <authorList>
            <consortium name="DOE Joint Genome Institute"/>
            <person name="Curtis B.A."/>
            <person name="Tanifuji G."/>
            <person name="Burki F."/>
            <person name="Gruber A."/>
            <person name="Irimia M."/>
            <person name="Maruyama S."/>
            <person name="Arias M.C."/>
            <person name="Ball S.G."/>
            <person name="Gile G.H."/>
            <person name="Hirakawa Y."/>
            <person name="Hopkins J.F."/>
            <person name="Kuo A."/>
            <person name="Rensing S.A."/>
            <person name="Schmutz J."/>
            <person name="Symeonidi A."/>
            <person name="Elias M."/>
            <person name="Eveleigh R.J."/>
            <person name="Herman E.K."/>
            <person name="Klute M.J."/>
            <person name="Nakayama T."/>
            <person name="Obornik M."/>
            <person name="Reyes-Prieto A."/>
            <person name="Armbrust E.V."/>
            <person name="Aves S.J."/>
            <person name="Beiko R.G."/>
            <person name="Coutinho P."/>
            <person name="Dacks J.B."/>
            <person name="Durnford D.G."/>
            <person name="Fast N.M."/>
            <person name="Green B.R."/>
            <person name="Grisdale C.J."/>
            <person name="Hempel F."/>
            <person name="Henrissat B."/>
            <person name="Hoppner M.P."/>
            <person name="Ishida K."/>
            <person name="Kim E."/>
            <person name="Koreny L."/>
            <person name="Kroth P.G."/>
            <person name="Liu Y."/>
            <person name="Malik S.B."/>
            <person name="Maier U.G."/>
            <person name="McRose D."/>
            <person name="Mock T."/>
            <person name="Neilson J.A."/>
            <person name="Onodera N.T."/>
            <person name="Poole A.M."/>
            <person name="Pritham E.J."/>
            <person name="Richards T.A."/>
            <person name="Rocap G."/>
            <person name="Roy S.W."/>
            <person name="Sarai C."/>
            <person name="Schaack S."/>
            <person name="Shirato S."/>
            <person name="Slamovits C.H."/>
            <person name="Spencer D.F."/>
            <person name="Suzuki S."/>
            <person name="Worden A.Z."/>
            <person name="Zauner S."/>
            <person name="Barry K."/>
            <person name="Bell C."/>
            <person name="Bharti A.K."/>
            <person name="Crow J.A."/>
            <person name="Grimwood J."/>
            <person name="Kramer R."/>
            <person name="Lindquist E."/>
            <person name="Lucas S."/>
            <person name="Salamov A."/>
            <person name="McFadden G.I."/>
            <person name="Lane C.E."/>
            <person name="Keeling P.J."/>
            <person name="Gray M.W."/>
            <person name="Grigoriev I.V."/>
            <person name="Archibald J.M."/>
        </authorList>
    </citation>
    <scope>NUCLEOTIDE SEQUENCE</scope>
    <source>
        <strain evidence="3 5">CCMP2712</strain>
    </source>
</reference>
<evidence type="ECO:0000256" key="1">
    <source>
        <dbReference type="SAM" id="MobiDB-lite"/>
    </source>
</evidence>
<organism evidence="3">
    <name type="scientific">Guillardia theta (strain CCMP2712)</name>
    <name type="common">Cryptophyte</name>
    <dbReference type="NCBI Taxonomy" id="905079"/>
    <lineage>
        <taxon>Eukaryota</taxon>
        <taxon>Cryptophyceae</taxon>
        <taxon>Pyrenomonadales</taxon>
        <taxon>Geminigeraceae</taxon>
        <taxon>Guillardia</taxon>
    </lineage>
</organism>
<dbReference type="RefSeq" id="XP_005833786.1">
    <property type="nucleotide sequence ID" value="XM_005833729.1"/>
</dbReference>
<proteinExistence type="predicted"/>
<feature type="region of interest" description="Disordered" evidence="1">
    <location>
        <begin position="342"/>
        <end position="379"/>
    </location>
</feature>
<evidence type="ECO:0000259" key="2">
    <source>
        <dbReference type="SMART" id="SM00709"/>
    </source>
</evidence>
<dbReference type="EMBL" id="JH992992">
    <property type="protein sequence ID" value="EKX46806.1"/>
    <property type="molecule type" value="Genomic_DNA"/>
</dbReference>
<evidence type="ECO:0000313" key="4">
    <source>
        <dbReference type="EnsemblProtists" id="EKX46806"/>
    </source>
</evidence>
<dbReference type="GO" id="GO:0008270">
    <property type="term" value="F:zinc ion binding"/>
    <property type="evidence" value="ECO:0007669"/>
    <property type="project" value="InterPro"/>
</dbReference>
<protein>
    <recommendedName>
        <fullName evidence="2">Zinc finger ZPR1-type domain-containing protein</fullName>
    </recommendedName>
</protein>
<dbReference type="HOGENOM" id="CLU_691601_0_0_1"/>
<feature type="domain" description="Zinc finger ZPR1-type" evidence="2">
    <location>
        <begin position="102"/>
        <end position="229"/>
    </location>
</feature>